<dbReference type="Pfam" id="PF19700">
    <property type="entry name" value="DUF6198"/>
    <property type="match status" value="1"/>
</dbReference>
<dbReference type="OrthoDB" id="154912at2"/>
<evidence type="ECO:0000313" key="2">
    <source>
        <dbReference type="EMBL" id="RRD90220.1"/>
    </source>
</evidence>
<evidence type="ECO:0000313" key="3">
    <source>
        <dbReference type="Proteomes" id="UP000269923"/>
    </source>
</evidence>
<feature type="transmembrane region" description="Helical" evidence="1">
    <location>
        <begin position="187"/>
        <end position="208"/>
    </location>
</feature>
<dbReference type="Proteomes" id="UP000269923">
    <property type="component" value="Unassembled WGS sequence"/>
</dbReference>
<feature type="transmembrane region" description="Helical" evidence="1">
    <location>
        <begin position="66"/>
        <end position="83"/>
    </location>
</feature>
<dbReference type="RefSeq" id="WP_124794815.1">
    <property type="nucleotide sequence ID" value="NZ_RQYC01000007.1"/>
</dbReference>
<protein>
    <submittedName>
        <fullName evidence="2">YitT family protein</fullName>
    </submittedName>
</protein>
<reference evidence="2 3" key="1">
    <citation type="submission" date="2018-11" db="EMBL/GenBank/DDBJ databases">
        <title>Genomes From Bacteria Associated with the Canine Oral Cavity: a Test Case for Automated Genome-Based Taxonomic Assignment.</title>
        <authorList>
            <person name="Coil D.A."/>
            <person name="Jospin G."/>
            <person name="Darling A.E."/>
            <person name="Wallis C."/>
            <person name="Davis I.J."/>
            <person name="Harris S."/>
            <person name="Eisen J.A."/>
            <person name="Holcombe L.J."/>
            <person name="O'Flynn C."/>
        </authorList>
    </citation>
    <scope>NUCLEOTIDE SEQUENCE [LARGE SCALE GENOMIC DNA]</scope>
    <source>
        <strain evidence="2 3">COT-280</strain>
    </source>
</reference>
<organism evidence="2 3">
    <name type="scientific">Conchiformibius steedae</name>
    <dbReference type="NCBI Taxonomy" id="153493"/>
    <lineage>
        <taxon>Bacteria</taxon>
        <taxon>Pseudomonadati</taxon>
        <taxon>Pseudomonadota</taxon>
        <taxon>Betaproteobacteria</taxon>
        <taxon>Neisseriales</taxon>
        <taxon>Neisseriaceae</taxon>
        <taxon>Conchiformibius</taxon>
    </lineage>
</organism>
<keyword evidence="1" id="KW-0812">Transmembrane</keyword>
<dbReference type="PANTHER" id="PTHR40078">
    <property type="entry name" value="INTEGRAL MEMBRANE PROTEIN-RELATED"/>
    <property type="match status" value="1"/>
</dbReference>
<name>A0A3P2A7H8_9NEIS</name>
<comment type="caution">
    <text evidence="2">The sequence shown here is derived from an EMBL/GenBank/DDBJ whole genome shotgun (WGS) entry which is preliminary data.</text>
</comment>
<dbReference type="AlphaFoldDB" id="A0A3P2A7H8"/>
<keyword evidence="3" id="KW-1185">Reference proteome</keyword>
<keyword evidence="1" id="KW-1133">Transmembrane helix</keyword>
<evidence type="ECO:0000256" key="1">
    <source>
        <dbReference type="SAM" id="Phobius"/>
    </source>
</evidence>
<feature type="transmembrane region" description="Helical" evidence="1">
    <location>
        <begin position="90"/>
        <end position="111"/>
    </location>
</feature>
<keyword evidence="1" id="KW-0472">Membrane</keyword>
<accession>A0A3P2A7H8</accession>
<sequence length="214" mass="22159">MKTRKVLPHTRWSAPSLWRPTPLSLTVLLLSLALFGMGEAMLVLGALGSTPWTVLAQGIALTTGVGLGWVTFGVSAVVLLLWLPLRMRPGIGTLCNMVVIAAVLGLTVQLLPAPDALWARLLLCIGGVLTVGTASALYLTCHLGAGPRDGLMVGICRATGWRIGAVRTALEVSVCVAGWLLGGTFGAGTLLFAFGVGWVVQAAVAWIAPATPSP</sequence>
<feature type="transmembrane region" description="Helical" evidence="1">
    <location>
        <begin position="117"/>
        <end position="139"/>
    </location>
</feature>
<dbReference type="EMBL" id="RQYC01000007">
    <property type="protein sequence ID" value="RRD90220.1"/>
    <property type="molecule type" value="Genomic_DNA"/>
</dbReference>
<gene>
    <name evidence="2" type="ORF">EII21_06205</name>
</gene>
<dbReference type="PANTHER" id="PTHR40078:SF1">
    <property type="entry name" value="INTEGRAL MEMBRANE PROTEIN"/>
    <property type="match status" value="1"/>
</dbReference>
<dbReference type="STRING" id="1121352.GCA_000620925_01391"/>
<proteinExistence type="predicted"/>
<dbReference type="InterPro" id="IPR038750">
    <property type="entry name" value="YczE/YyaS-like"/>
</dbReference>